<feature type="transmembrane region" description="Helical" evidence="13">
    <location>
        <begin position="146"/>
        <end position="174"/>
    </location>
</feature>
<feature type="transmembrane region" description="Helical" evidence="13">
    <location>
        <begin position="107"/>
        <end position="126"/>
    </location>
</feature>
<keyword evidence="5 13" id="KW-0812">Transmembrane</keyword>
<evidence type="ECO:0000256" key="7">
    <source>
        <dbReference type="ARBA" id="ARBA00022958"/>
    </source>
</evidence>
<proteinExistence type="inferred from homology"/>
<evidence type="ECO:0000256" key="3">
    <source>
        <dbReference type="ARBA" id="ARBA00022448"/>
    </source>
</evidence>
<gene>
    <name evidence="14" type="ORF">IV49_GL000139</name>
</gene>
<comment type="subcellular location">
    <subcellularLocation>
        <location evidence="1">Membrane</location>
        <topology evidence="1">Multi-pass membrane protein</topology>
    </subcellularLocation>
</comment>
<keyword evidence="7" id="KW-0630">Potassium</keyword>
<reference evidence="14 15" key="1">
    <citation type="journal article" date="2015" name="Genome Announc.">
        <title>Expanding the biotechnology potential of lactobacilli through comparative genomics of 213 strains and associated genera.</title>
        <authorList>
            <person name="Sun Z."/>
            <person name="Harris H.M."/>
            <person name="McCann A."/>
            <person name="Guo C."/>
            <person name="Argimon S."/>
            <person name="Zhang W."/>
            <person name="Yang X."/>
            <person name="Jeffery I.B."/>
            <person name="Cooney J.C."/>
            <person name="Kagawa T.F."/>
            <person name="Liu W."/>
            <person name="Song Y."/>
            <person name="Salvetti E."/>
            <person name="Wrobel A."/>
            <person name="Rasinkangas P."/>
            <person name="Parkhill J."/>
            <person name="Rea M.C."/>
            <person name="O'Sullivan O."/>
            <person name="Ritari J."/>
            <person name="Douillard F.P."/>
            <person name="Paul Ross R."/>
            <person name="Yang R."/>
            <person name="Briner A.E."/>
            <person name="Felis G.E."/>
            <person name="de Vos W.M."/>
            <person name="Barrangou R."/>
            <person name="Klaenhammer T.R."/>
            <person name="Caufield P.W."/>
            <person name="Cui Y."/>
            <person name="Zhang H."/>
            <person name="O'Toole P.W."/>
        </authorList>
    </citation>
    <scope>NUCLEOTIDE SEQUENCE [LARGE SCALE GENOMIC DNA]</scope>
    <source>
        <strain evidence="14 15">DSM 20405</strain>
    </source>
</reference>
<evidence type="ECO:0000313" key="14">
    <source>
        <dbReference type="EMBL" id="KRN51519.1"/>
    </source>
</evidence>
<evidence type="ECO:0000256" key="13">
    <source>
        <dbReference type="SAM" id="Phobius"/>
    </source>
</evidence>
<dbReference type="AlphaFoldDB" id="A0A0R2HEK5"/>
<evidence type="ECO:0000256" key="2">
    <source>
        <dbReference type="ARBA" id="ARBA00006920"/>
    </source>
</evidence>
<dbReference type="GO" id="GO:0005267">
    <property type="term" value="F:potassium channel activity"/>
    <property type="evidence" value="ECO:0007669"/>
    <property type="project" value="UniProtKB-KW"/>
</dbReference>
<dbReference type="InterPro" id="IPR010617">
    <property type="entry name" value="TMEM175-like"/>
</dbReference>
<dbReference type="PANTHER" id="PTHR31462">
    <property type="entry name" value="ENDOSOMAL/LYSOSOMAL POTASSIUM CHANNEL TMEM175"/>
    <property type="match status" value="1"/>
</dbReference>
<comment type="caution">
    <text evidence="14">The sequence shown here is derived from an EMBL/GenBank/DDBJ whole genome shotgun (WGS) entry which is preliminary data.</text>
</comment>
<evidence type="ECO:0000256" key="8">
    <source>
        <dbReference type="ARBA" id="ARBA00022989"/>
    </source>
</evidence>
<dbReference type="GO" id="GO:0016020">
    <property type="term" value="C:membrane"/>
    <property type="evidence" value="ECO:0007669"/>
    <property type="project" value="UniProtKB-SubCell"/>
</dbReference>
<name>A0A0R2HEK5_9FIRM</name>
<evidence type="ECO:0000256" key="12">
    <source>
        <dbReference type="ARBA" id="ARBA00034430"/>
    </source>
</evidence>
<evidence type="ECO:0000256" key="4">
    <source>
        <dbReference type="ARBA" id="ARBA00022538"/>
    </source>
</evidence>
<accession>A0A0R2HEK5</accession>
<keyword evidence="15" id="KW-1185">Reference proteome</keyword>
<evidence type="ECO:0000256" key="11">
    <source>
        <dbReference type="ARBA" id="ARBA00023303"/>
    </source>
</evidence>
<keyword evidence="6" id="KW-0631">Potassium channel</keyword>
<evidence type="ECO:0000256" key="1">
    <source>
        <dbReference type="ARBA" id="ARBA00004141"/>
    </source>
</evidence>
<keyword evidence="11" id="KW-0407">Ion channel</keyword>
<keyword evidence="4" id="KW-0633">Potassium transport</keyword>
<comment type="catalytic activity">
    <reaction evidence="12">
        <text>K(+)(in) = K(+)(out)</text>
        <dbReference type="Rhea" id="RHEA:29463"/>
        <dbReference type="ChEBI" id="CHEBI:29103"/>
    </reaction>
</comment>
<sequence>MEKNRLEAFSDGVLAIIITIMILEMKQPVSDRFSDFIALGPTLSAYMLSFIFIAIYWVNHHQIFRKARRINIKILWCNIIWLFVMSFIPFATAWVGTYPTSLAPVSIYFTDMLLTSVAFHLLYYFIIHENGEHFKLSKRNAISLLVYLLASLFGGFYPLVSFVIVAIITCWWIMPEKIVIEEKNNCN</sequence>
<feature type="transmembrane region" description="Helical" evidence="13">
    <location>
        <begin position="70"/>
        <end position="95"/>
    </location>
</feature>
<keyword evidence="3" id="KW-0813">Transport</keyword>
<evidence type="ECO:0000313" key="15">
    <source>
        <dbReference type="Proteomes" id="UP000051841"/>
    </source>
</evidence>
<organism evidence="14 15">
    <name type="scientific">Kandleria vitulina DSM 20405</name>
    <dbReference type="NCBI Taxonomy" id="1410657"/>
    <lineage>
        <taxon>Bacteria</taxon>
        <taxon>Bacillati</taxon>
        <taxon>Bacillota</taxon>
        <taxon>Erysipelotrichia</taxon>
        <taxon>Erysipelotrichales</taxon>
        <taxon>Coprobacillaceae</taxon>
        <taxon>Kandleria</taxon>
    </lineage>
</organism>
<dbReference type="EMBL" id="JQBL01000001">
    <property type="protein sequence ID" value="KRN51519.1"/>
    <property type="molecule type" value="Genomic_DNA"/>
</dbReference>
<dbReference type="RefSeq" id="WP_031589960.1">
    <property type="nucleotide sequence ID" value="NZ_JQBL01000001.1"/>
</dbReference>
<evidence type="ECO:0000256" key="6">
    <source>
        <dbReference type="ARBA" id="ARBA00022826"/>
    </source>
</evidence>
<comment type="similarity">
    <text evidence="2">Belongs to the TMEM175 family.</text>
</comment>
<feature type="transmembrane region" description="Helical" evidence="13">
    <location>
        <begin position="36"/>
        <end position="58"/>
    </location>
</feature>
<dbReference type="Proteomes" id="UP000051841">
    <property type="component" value="Unassembled WGS sequence"/>
</dbReference>
<evidence type="ECO:0000256" key="9">
    <source>
        <dbReference type="ARBA" id="ARBA00023065"/>
    </source>
</evidence>
<keyword evidence="8 13" id="KW-1133">Transmembrane helix</keyword>
<keyword evidence="10 13" id="KW-0472">Membrane</keyword>
<keyword evidence="9" id="KW-0406">Ion transport</keyword>
<dbReference type="GO" id="GO:0015252">
    <property type="term" value="F:proton channel activity"/>
    <property type="evidence" value="ECO:0007669"/>
    <property type="project" value="InterPro"/>
</dbReference>
<protein>
    <recommendedName>
        <fullName evidence="16">Integral membrane protein</fullName>
    </recommendedName>
</protein>
<dbReference type="Pfam" id="PF06736">
    <property type="entry name" value="TMEM175"/>
    <property type="match status" value="1"/>
</dbReference>
<dbReference type="PATRIC" id="fig|1410657.5.peg.141"/>
<dbReference type="PANTHER" id="PTHR31462:SF5">
    <property type="entry name" value="ENDOSOMAL_LYSOSOMAL PROTON CHANNEL TMEM175"/>
    <property type="match status" value="1"/>
</dbReference>
<evidence type="ECO:0000256" key="10">
    <source>
        <dbReference type="ARBA" id="ARBA00023136"/>
    </source>
</evidence>
<evidence type="ECO:0008006" key="16">
    <source>
        <dbReference type="Google" id="ProtNLM"/>
    </source>
</evidence>
<evidence type="ECO:0000256" key="5">
    <source>
        <dbReference type="ARBA" id="ARBA00022692"/>
    </source>
</evidence>